<dbReference type="OrthoDB" id="1489794at2"/>
<protein>
    <submittedName>
        <fullName evidence="1">Uncharacterized protein</fullName>
    </submittedName>
</protein>
<dbReference type="Gene3D" id="3.30.1460.10">
    <property type="match status" value="1"/>
</dbReference>
<accession>A0A2P8D4D4</accession>
<comment type="caution">
    <text evidence="1">The sequence shown here is derived from an EMBL/GenBank/DDBJ whole genome shotgun (WGS) entry which is preliminary data.</text>
</comment>
<sequence>MGWLDKLFGKKEQNPTNIPGSASLRFGRYSDNNKPLAKTHKWYEAEDFFKAKNYPGAIAAFFDYLRDDKEDNVIFRPQGEQFSFELYQGSKHIYGSCDGSHITAEVPVVKMNSPSAAVMRRMLELNFGLYYTRTALRDDNVLSMIFETPLEAANPNKLYYGLKELATKADRQDDTLIADFKMLEAVDTGHIQSLPDAELDVKYTYFRKWIEEALQRISTLNQDSFSGSIAYLLLNTLYRIDYLIAPEAKLLADLEKINGIYWTKKDEVPIIERNQMMQDELRKLLQLSREDFALNLYRAKATFAITNPPKMDKTKETIENSNRDSYWYIENKHPDLALILNEYGLSYNQYTFSMPDVLAELYHLYMTVMHADYFEAVGAQKKIYQAAANQFNKSWIQQRVLQIVGKHREKFPYLVFDPAQLRFDSLYNFGISFSEQLANANLDPRKN</sequence>
<dbReference type="EMBL" id="PYGD01000004">
    <property type="protein sequence ID" value="PSK92075.1"/>
    <property type="molecule type" value="Genomic_DNA"/>
</dbReference>
<dbReference type="RefSeq" id="WP_106523147.1">
    <property type="nucleotide sequence ID" value="NZ_PYGD01000004.1"/>
</dbReference>
<name>A0A2P8D4D4_9BACT</name>
<gene>
    <name evidence="1" type="ORF">B0I18_104172</name>
</gene>
<evidence type="ECO:0000313" key="2">
    <source>
        <dbReference type="Proteomes" id="UP000240572"/>
    </source>
</evidence>
<dbReference type="SUPFAM" id="SSF69635">
    <property type="entry name" value="Type III secretory system chaperone-like"/>
    <property type="match status" value="1"/>
</dbReference>
<proteinExistence type="predicted"/>
<organism evidence="1 2">
    <name type="scientific">Taibaiella chishuiensis</name>
    <dbReference type="NCBI Taxonomy" id="1434707"/>
    <lineage>
        <taxon>Bacteria</taxon>
        <taxon>Pseudomonadati</taxon>
        <taxon>Bacteroidota</taxon>
        <taxon>Chitinophagia</taxon>
        <taxon>Chitinophagales</taxon>
        <taxon>Chitinophagaceae</taxon>
        <taxon>Taibaiella</taxon>
    </lineage>
</organism>
<dbReference type="AlphaFoldDB" id="A0A2P8D4D4"/>
<keyword evidence="2" id="KW-1185">Reference proteome</keyword>
<dbReference type="Proteomes" id="UP000240572">
    <property type="component" value="Unassembled WGS sequence"/>
</dbReference>
<reference evidence="1 2" key="1">
    <citation type="submission" date="2018-03" db="EMBL/GenBank/DDBJ databases">
        <title>Genomic Encyclopedia of Type Strains, Phase III (KMG-III): the genomes of soil and plant-associated and newly described type strains.</title>
        <authorList>
            <person name="Whitman W."/>
        </authorList>
    </citation>
    <scope>NUCLEOTIDE SEQUENCE [LARGE SCALE GENOMIC DNA]</scope>
    <source>
        <strain evidence="1 2">CGMCC 1.12700</strain>
    </source>
</reference>
<evidence type="ECO:0000313" key="1">
    <source>
        <dbReference type="EMBL" id="PSK92075.1"/>
    </source>
</evidence>